<dbReference type="AlphaFoldDB" id="A0A2T1AC11"/>
<accession>A0A2T1AC11</accession>
<comment type="caution">
    <text evidence="2">The sequence shown here is derived from an EMBL/GenBank/DDBJ whole genome shotgun (WGS) entry which is preliminary data.</text>
</comment>
<protein>
    <submittedName>
        <fullName evidence="2">Uncharacterized protein</fullName>
    </submittedName>
</protein>
<gene>
    <name evidence="2" type="ORF">CLV89_11124</name>
</gene>
<proteinExistence type="predicted"/>
<sequence>MVGSKTHPPCNTEDAKTGCDSDDLKHTAKYIAYDV</sequence>
<name>A0A2T1AC11_TRISK</name>
<evidence type="ECO:0000256" key="1">
    <source>
        <dbReference type="SAM" id="MobiDB-lite"/>
    </source>
</evidence>
<feature type="region of interest" description="Disordered" evidence="1">
    <location>
        <begin position="1"/>
        <end position="20"/>
    </location>
</feature>
<dbReference type="Proteomes" id="UP000237718">
    <property type="component" value="Unassembled WGS sequence"/>
</dbReference>
<evidence type="ECO:0000313" key="3">
    <source>
        <dbReference type="Proteomes" id="UP000237718"/>
    </source>
</evidence>
<reference evidence="2 3" key="1">
    <citation type="submission" date="2018-03" db="EMBL/GenBank/DDBJ databases">
        <title>Genomic Encyclopedia of Archaeal and Bacterial Type Strains, Phase II (KMG-II): from individual species to whole genera.</title>
        <authorList>
            <person name="Goeker M."/>
        </authorList>
    </citation>
    <scope>NUCLEOTIDE SEQUENCE [LARGE SCALE GENOMIC DNA]</scope>
    <source>
        <strain evidence="2 3">DSM 25328</strain>
    </source>
</reference>
<evidence type="ECO:0000313" key="2">
    <source>
        <dbReference type="EMBL" id="PRZ46133.1"/>
    </source>
</evidence>
<organism evidence="2 3">
    <name type="scientific">Tritonibacter scottomollicae</name>
    <name type="common">Epibacterium scottomollicae</name>
    <dbReference type="NCBI Taxonomy" id="483013"/>
    <lineage>
        <taxon>Bacteria</taxon>
        <taxon>Pseudomonadati</taxon>
        <taxon>Pseudomonadota</taxon>
        <taxon>Alphaproteobacteria</taxon>
        <taxon>Rhodobacterales</taxon>
        <taxon>Paracoccaceae</taxon>
        <taxon>Tritonibacter</taxon>
    </lineage>
</organism>
<dbReference type="EMBL" id="PVUF01000011">
    <property type="protein sequence ID" value="PRZ46133.1"/>
    <property type="molecule type" value="Genomic_DNA"/>
</dbReference>